<feature type="region of interest" description="Disordered" evidence="1">
    <location>
        <begin position="1"/>
        <end position="30"/>
    </location>
</feature>
<reference evidence="2" key="1">
    <citation type="journal article" date="2022" name="bioRxiv">
        <title>Sequencing and chromosome-scale assembly of the giantPleurodeles waltlgenome.</title>
        <authorList>
            <person name="Brown T."/>
            <person name="Elewa A."/>
            <person name="Iarovenko S."/>
            <person name="Subramanian E."/>
            <person name="Araus A.J."/>
            <person name="Petzold A."/>
            <person name="Susuki M."/>
            <person name="Suzuki K.-i.T."/>
            <person name="Hayashi T."/>
            <person name="Toyoda A."/>
            <person name="Oliveira C."/>
            <person name="Osipova E."/>
            <person name="Leigh N.D."/>
            <person name="Simon A."/>
            <person name="Yun M.H."/>
        </authorList>
    </citation>
    <scope>NUCLEOTIDE SEQUENCE</scope>
    <source>
        <strain evidence="2">20211129_DDA</strain>
        <tissue evidence="2">Liver</tissue>
    </source>
</reference>
<proteinExistence type="predicted"/>
<sequence>MGACGRKEIESNSVRRAAPRGLANSSGTHDGVAASSSYLCGGDGVRVMAPVRRARSSDQLGQAVHEASADLGDAFFSGIAASLKPGMPRDRTSKSLQHTLQEDKCNNFDAPRGALKSPLGAPLCGTHWWQARGTGPKPLQHLWQEDCHSKFDMPGGTFKPPSGPRCTESAGGSLGDRTTSPCSTRSRRTIVATLMYLKVHFSLLLGPAAWDKLVAGHGDMTPSSCRTNRRRTVVAILTHVEVHLTLLLDPAACARAKTRPRAGLFVPIRAWPVLGRASPLGRGVDYVVARTAWEFDEALLTSCMLSTICNVTT</sequence>
<evidence type="ECO:0000256" key="1">
    <source>
        <dbReference type="SAM" id="MobiDB-lite"/>
    </source>
</evidence>
<dbReference type="EMBL" id="JANPWB010000009">
    <property type="protein sequence ID" value="KAJ1156645.1"/>
    <property type="molecule type" value="Genomic_DNA"/>
</dbReference>
<dbReference type="AlphaFoldDB" id="A0AAV7RXD0"/>
<accession>A0AAV7RXD0</accession>
<keyword evidence="3" id="KW-1185">Reference proteome</keyword>
<dbReference type="Proteomes" id="UP001066276">
    <property type="component" value="Chromosome 5"/>
</dbReference>
<protein>
    <submittedName>
        <fullName evidence="2">Uncharacterized protein</fullName>
    </submittedName>
</protein>
<evidence type="ECO:0000313" key="2">
    <source>
        <dbReference type="EMBL" id="KAJ1156645.1"/>
    </source>
</evidence>
<name>A0AAV7RXD0_PLEWA</name>
<feature type="compositionally biased region" description="Basic and acidic residues" evidence="1">
    <location>
        <begin position="1"/>
        <end position="10"/>
    </location>
</feature>
<organism evidence="2 3">
    <name type="scientific">Pleurodeles waltl</name>
    <name type="common">Iberian ribbed newt</name>
    <dbReference type="NCBI Taxonomy" id="8319"/>
    <lineage>
        <taxon>Eukaryota</taxon>
        <taxon>Metazoa</taxon>
        <taxon>Chordata</taxon>
        <taxon>Craniata</taxon>
        <taxon>Vertebrata</taxon>
        <taxon>Euteleostomi</taxon>
        <taxon>Amphibia</taxon>
        <taxon>Batrachia</taxon>
        <taxon>Caudata</taxon>
        <taxon>Salamandroidea</taxon>
        <taxon>Salamandridae</taxon>
        <taxon>Pleurodelinae</taxon>
        <taxon>Pleurodeles</taxon>
    </lineage>
</organism>
<gene>
    <name evidence="2" type="ORF">NDU88_009363</name>
</gene>
<comment type="caution">
    <text evidence="2">The sequence shown here is derived from an EMBL/GenBank/DDBJ whole genome shotgun (WGS) entry which is preliminary data.</text>
</comment>
<feature type="region of interest" description="Disordered" evidence="1">
    <location>
        <begin position="161"/>
        <end position="182"/>
    </location>
</feature>
<evidence type="ECO:0000313" key="3">
    <source>
        <dbReference type="Proteomes" id="UP001066276"/>
    </source>
</evidence>